<dbReference type="PANTHER" id="PTHR30543:SF21">
    <property type="entry name" value="NAD(P)H-DEPENDENT FMN REDUCTASE LOT6"/>
    <property type="match status" value="1"/>
</dbReference>
<evidence type="ECO:0000313" key="2">
    <source>
        <dbReference type="EMBL" id="RAN32548.1"/>
    </source>
</evidence>
<dbReference type="GO" id="GO:0010181">
    <property type="term" value="F:FMN binding"/>
    <property type="evidence" value="ECO:0007669"/>
    <property type="project" value="TreeGrafter"/>
</dbReference>
<dbReference type="SUPFAM" id="SSF52218">
    <property type="entry name" value="Flavoproteins"/>
    <property type="match status" value="1"/>
</dbReference>
<evidence type="ECO:0000259" key="1">
    <source>
        <dbReference type="Pfam" id="PF03358"/>
    </source>
</evidence>
<name>A0A062U0K6_9PROT</name>
<dbReference type="GO" id="GO:0016491">
    <property type="term" value="F:oxidoreductase activity"/>
    <property type="evidence" value="ECO:0007669"/>
    <property type="project" value="InterPro"/>
</dbReference>
<dbReference type="RefSeq" id="WP_034828505.1">
    <property type="nucleotide sequence ID" value="NZ_AWFA01000048.1"/>
</dbReference>
<dbReference type="AlphaFoldDB" id="A0A062U0K6"/>
<dbReference type="EMBL" id="AWFB01000032">
    <property type="protein sequence ID" value="RAN32548.1"/>
    <property type="molecule type" value="Genomic_DNA"/>
</dbReference>
<dbReference type="InterPro" id="IPR005025">
    <property type="entry name" value="FMN_Rdtase-like_dom"/>
</dbReference>
<sequence>MSAVKILALSGSLQDESFNQRLLDRAVHFAREAGADVTSIKLEDFDLPLYSQDREMNAFPEDAKRLKALFCSHDAFLLASPEHNGSITTALKNAIDWVSRSTDGEPPLALTGFRGKVAGLMSASPSPFGGLRSLSHLRQILTTVQTLVVTEQVSVTFAHIAFEGPELIDSLPNQLLPLLAKRVVQLAKVSA</sequence>
<protein>
    <recommendedName>
        <fullName evidence="1">NADPH-dependent FMN reductase-like domain-containing protein</fullName>
    </recommendedName>
</protein>
<dbReference type="eggNOG" id="COG0431">
    <property type="taxonomic scope" value="Bacteria"/>
</dbReference>
<dbReference type="Pfam" id="PF03358">
    <property type="entry name" value="FMN_red"/>
    <property type="match status" value="1"/>
</dbReference>
<dbReference type="PANTHER" id="PTHR30543">
    <property type="entry name" value="CHROMATE REDUCTASE"/>
    <property type="match status" value="1"/>
</dbReference>
<accession>A0A062U0K6</accession>
<dbReference type="GO" id="GO:0005829">
    <property type="term" value="C:cytosol"/>
    <property type="evidence" value="ECO:0007669"/>
    <property type="project" value="TreeGrafter"/>
</dbReference>
<comment type="caution">
    <text evidence="2">The sequence shown here is derived from an EMBL/GenBank/DDBJ whole genome shotgun (WGS) entry which is preliminary data.</text>
</comment>
<reference evidence="2 3" key="1">
    <citation type="submission" date="2013-04" db="EMBL/GenBank/DDBJ databases">
        <title>Hyphomonas sp. T24B3 Genome Sequencing.</title>
        <authorList>
            <person name="Lai Q."/>
            <person name="Shao Z."/>
        </authorList>
    </citation>
    <scope>NUCLEOTIDE SEQUENCE [LARGE SCALE GENOMIC DNA]</scope>
    <source>
        <strain evidence="2 3">T24B3</strain>
    </source>
</reference>
<keyword evidence="3" id="KW-1185">Reference proteome</keyword>
<dbReference type="InterPro" id="IPR029039">
    <property type="entry name" value="Flavoprotein-like_sf"/>
</dbReference>
<dbReference type="Proteomes" id="UP000249123">
    <property type="component" value="Unassembled WGS sequence"/>
</dbReference>
<dbReference type="InterPro" id="IPR050712">
    <property type="entry name" value="NAD(P)H-dep_reductase"/>
</dbReference>
<evidence type="ECO:0000313" key="3">
    <source>
        <dbReference type="Proteomes" id="UP000249123"/>
    </source>
</evidence>
<dbReference type="OrthoDB" id="9812295at2"/>
<proteinExistence type="predicted"/>
<organism evidence="2 3">
    <name type="scientific">Hyphomonas pacifica</name>
    <dbReference type="NCBI Taxonomy" id="1280941"/>
    <lineage>
        <taxon>Bacteria</taxon>
        <taxon>Pseudomonadati</taxon>
        <taxon>Pseudomonadota</taxon>
        <taxon>Alphaproteobacteria</taxon>
        <taxon>Hyphomonadales</taxon>
        <taxon>Hyphomonadaceae</taxon>
        <taxon>Hyphomonas</taxon>
    </lineage>
</organism>
<gene>
    <name evidence="2" type="ORF">HY3_14985</name>
</gene>
<feature type="domain" description="NADPH-dependent FMN reductase-like" evidence="1">
    <location>
        <begin position="4"/>
        <end position="159"/>
    </location>
</feature>
<dbReference type="Gene3D" id="3.40.50.360">
    <property type="match status" value="1"/>
</dbReference>
<dbReference type="STRING" id="1280941.HY2_16225"/>